<dbReference type="Proteomes" id="UP001595462">
    <property type="component" value="Unassembled WGS sequence"/>
</dbReference>
<proteinExistence type="predicted"/>
<dbReference type="Pfam" id="PF10011">
    <property type="entry name" value="DUF2254"/>
    <property type="match status" value="1"/>
</dbReference>
<gene>
    <name evidence="2" type="ORF">ACFOSU_14995</name>
</gene>
<name>A0ABV7EQZ8_9GAMM</name>
<feature type="transmembrane region" description="Helical" evidence="1">
    <location>
        <begin position="16"/>
        <end position="37"/>
    </location>
</feature>
<dbReference type="EMBL" id="JBHRSS010000007">
    <property type="protein sequence ID" value="MFC3105187.1"/>
    <property type="molecule type" value="Genomic_DNA"/>
</dbReference>
<feature type="transmembrane region" description="Helical" evidence="1">
    <location>
        <begin position="108"/>
        <end position="127"/>
    </location>
</feature>
<keyword evidence="1" id="KW-0812">Transmembrane</keyword>
<reference evidence="3" key="1">
    <citation type="journal article" date="2019" name="Int. J. Syst. Evol. Microbiol.">
        <title>The Global Catalogue of Microorganisms (GCM) 10K type strain sequencing project: providing services to taxonomists for standard genome sequencing and annotation.</title>
        <authorList>
            <consortium name="The Broad Institute Genomics Platform"/>
            <consortium name="The Broad Institute Genome Sequencing Center for Infectious Disease"/>
            <person name="Wu L."/>
            <person name="Ma J."/>
        </authorList>
    </citation>
    <scope>NUCLEOTIDE SEQUENCE [LARGE SCALE GENOMIC DNA]</scope>
    <source>
        <strain evidence="3">KCTC 52640</strain>
    </source>
</reference>
<protein>
    <submittedName>
        <fullName evidence="2">DUF2254 domain-containing protein</fullName>
    </submittedName>
</protein>
<keyword evidence="1" id="KW-0472">Membrane</keyword>
<evidence type="ECO:0000313" key="3">
    <source>
        <dbReference type="Proteomes" id="UP001595462"/>
    </source>
</evidence>
<feature type="transmembrane region" description="Helical" evidence="1">
    <location>
        <begin position="139"/>
        <end position="158"/>
    </location>
</feature>
<accession>A0ABV7EQZ8</accession>
<evidence type="ECO:0000256" key="1">
    <source>
        <dbReference type="SAM" id="Phobius"/>
    </source>
</evidence>
<comment type="caution">
    <text evidence="2">The sequence shown here is derived from an EMBL/GenBank/DDBJ whole genome shotgun (WGS) entry which is preliminary data.</text>
</comment>
<sequence>MRARVVEIYQFARSSFWFLPAVMMLVGVLLFVVTLAVDKSAYLRANSTTLFYSGGATNAINLLQTLTGAMVAIAAVVFSTLMLVLTLATSQFGHRLIRSFMRDRANQAVLGIFLTTFVYCMLVFHMVGNDPSNQFVPGFSITVGFGLALFATGTLIYFTHHMASLIAAPEVLETVAVELDAAIDNLYPDDGSDDASPPALEAGAQDEIRAQGGGYVQAVDIRKLTALAAHQDVVIESRVGYGEYVLPGNLLAVVHGGALGDDATALASGYYLFGNNRLTGHDLLFATNQVAEIAVRALSPALNDPFTAVDCINRMGLSLARLARRPLPSEAHYHDDRLRLVFPVPGFDAMLDAAFIPIRNYGRTSVLTSREMLRVITKLAPLVRRETEWAALRSHAHTIREAARNGLSEENDKARIETFYEHAIEALNTARGHGSTS</sequence>
<dbReference type="InterPro" id="IPR018723">
    <property type="entry name" value="DUF2254_membrane"/>
</dbReference>
<keyword evidence="3" id="KW-1185">Reference proteome</keyword>
<dbReference type="RefSeq" id="WP_380690747.1">
    <property type="nucleotide sequence ID" value="NZ_JBHRSS010000007.1"/>
</dbReference>
<keyword evidence="1" id="KW-1133">Transmembrane helix</keyword>
<evidence type="ECO:0000313" key="2">
    <source>
        <dbReference type="EMBL" id="MFC3105187.1"/>
    </source>
</evidence>
<organism evidence="2 3">
    <name type="scientific">Salinisphaera aquimarina</name>
    <dbReference type="NCBI Taxonomy" id="2094031"/>
    <lineage>
        <taxon>Bacteria</taxon>
        <taxon>Pseudomonadati</taxon>
        <taxon>Pseudomonadota</taxon>
        <taxon>Gammaproteobacteria</taxon>
        <taxon>Salinisphaerales</taxon>
        <taxon>Salinisphaeraceae</taxon>
        <taxon>Salinisphaera</taxon>
    </lineage>
</organism>
<feature type="transmembrane region" description="Helical" evidence="1">
    <location>
        <begin position="66"/>
        <end position="88"/>
    </location>
</feature>